<name>A0A452RIN2_URSAM</name>
<reference evidence="3" key="1">
    <citation type="submission" date="2016-06" db="EMBL/GenBank/DDBJ databases">
        <title>De novo assembly and RNA-Seq shows season-dependent expression and editing in black bear kidneys.</title>
        <authorList>
            <person name="Korstanje R."/>
            <person name="Srivastava A."/>
            <person name="Sarsani V.K."/>
            <person name="Sheehan S.M."/>
            <person name="Seger R.L."/>
            <person name="Barter M.E."/>
            <person name="Lindqvist C."/>
            <person name="Brody L.C."/>
            <person name="Mullikin J.C."/>
        </authorList>
    </citation>
    <scope>NUCLEOTIDE SEQUENCE [LARGE SCALE GENOMIC DNA]</scope>
</reference>
<feature type="region of interest" description="Disordered" evidence="1">
    <location>
        <begin position="1"/>
        <end position="23"/>
    </location>
</feature>
<sequence>MNGPLTSFRKAPSSSPAKASSAISLAPTSVRPLLVRSPVPVAPDTSSQNSAGDRHELGLLGPLEITGTWALCLSFPFNP</sequence>
<evidence type="ECO:0000313" key="3">
    <source>
        <dbReference type="Proteomes" id="UP000291022"/>
    </source>
</evidence>
<feature type="compositionally biased region" description="Low complexity" evidence="1">
    <location>
        <begin position="11"/>
        <end position="23"/>
    </location>
</feature>
<dbReference type="GeneTree" id="ENSGT00390000017082"/>
<dbReference type="AlphaFoldDB" id="A0A452RIN2"/>
<evidence type="ECO:0000313" key="2">
    <source>
        <dbReference type="Ensembl" id="ENSUAMP00000018823.1"/>
    </source>
</evidence>
<reference evidence="2" key="2">
    <citation type="submission" date="2025-08" db="UniProtKB">
        <authorList>
            <consortium name="Ensembl"/>
        </authorList>
    </citation>
    <scope>IDENTIFICATION</scope>
</reference>
<feature type="region of interest" description="Disordered" evidence="1">
    <location>
        <begin position="36"/>
        <end position="55"/>
    </location>
</feature>
<accession>A0A452RIN2</accession>
<keyword evidence="3" id="KW-1185">Reference proteome</keyword>
<dbReference type="OMA" id="TDTWALC"/>
<organism evidence="2 3">
    <name type="scientific">Ursus americanus</name>
    <name type="common">American black bear</name>
    <name type="synonym">Euarctos americanus</name>
    <dbReference type="NCBI Taxonomy" id="9643"/>
    <lineage>
        <taxon>Eukaryota</taxon>
        <taxon>Metazoa</taxon>
        <taxon>Chordata</taxon>
        <taxon>Craniata</taxon>
        <taxon>Vertebrata</taxon>
        <taxon>Euteleostomi</taxon>
        <taxon>Mammalia</taxon>
        <taxon>Eutheria</taxon>
        <taxon>Laurasiatheria</taxon>
        <taxon>Carnivora</taxon>
        <taxon>Caniformia</taxon>
        <taxon>Ursidae</taxon>
        <taxon>Ursus</taxon>
    </lineage>
</organism>
<protein>
    <submittedName>
        <fullName evidence="2">Uncharacterized protein</fullName>
    </submittedName>
</protein>
<reference evidence="2" key="3">
    <citation type="submission" date="2025-09" db="UniProtKB">
        <authorList>
            <consortium name="Ensembl"/>
        </authorList>
    </citation>
    <scope>IDENTIFICATION</scope>
</reference>
<dbReference type="Ensembl" id="ENSUAMT00000021053.1">
    <property type="protein sequence ID" value="ENSUAMP00000018823.1"/>
    <property type="gene ID" value="ENSUAMG00000014900.1"/>
</dbReference>
<evidence type="ECO:0000256" key="1">
    <source>
        <dbReference type="SAM" id="MobiDB-lite"/>
    </source>
</evidence>
<proteinExistence type="predicted"/>
<dbReference type="Proteomes" id="UP000291022">
    <property type="component" value="Unassembled WGS sequence"/>
</dbReference>